<sequence>MEWGRRRAVVGLHVLREGREIPPGFIAWIVLVLGAFLGTCVVPSRSMSSVLNTLTPMLELYVRLRERRQRATTLPHFRKLRPESLKVQGMGLQLCGLQVWCWLVSTILWLVLVERQLDLLSLTARLRVVCSGGGTIVFVVLWWYLVEVGGVVELCSEEVVCQSCYLVRGLRYIEVRGIMDQLLGSSHVTHVWRFACEACGLGRCLPVWPVA</sequence>
<name>A0A843WBC1_COLES</name>
<keyword evidence="3" id="KW-1185">Reference proteome</keyword>
<feature type="transmembrane region" description="Helical" evidence="1">
    <location>
        <begin position="124"/>
        <end position="145"/>
    </location>
</feature>
<reference evidence="2" key="1">
    <citation type="submission" date="2017-07" db="EMBL/GenBank/DDBJ databases">
        <title>Taro Niue Genome Assembly and Annotation.</title>
        <authorList>
            <person name="Atibalentja N."/>
            <person name="Keating K."/>
            <person name="Fields C.J."/>
        </authorList>
    </citation>
    <scope>NUCLEOTIDE SEQUENCE</scope>
    <source>
        <strain evidence="2">Niue_2</strain>
        <tissue evidence="2">Leaf</tissue>
    </source>
</reference>
<feature type="transmembrane region" description="Helical" evidence="1">
    <location>
        <begin position="21"/>
        <end position="44"/>
    </location>
</feature>
<dbReference type="Proteomes" id="UP000652761">
    <property type="component" value="Unassembled WGS sequence"/>
</dbReference>
<dbReference type="AlphaFoldDB" id="A0A843WBC1"/>
<evidence type="ECO:0000313" key="3">
    <source>
        <dbReference type="Proteomes" id="UP000652761"/>
    </source>
</evidence>
<comment type="caution">
    <text evidence="2">The sequence shown here is derived from an EMBL/GenBank/DDBJ whole genome shotgun (WGS) entry which is preliminary data.</text>
</comment>
<evidence type="ECO:0000313" key="2">
    <source>
        <dbReference type="EMBL" id="MQM07392.1"/>
    </source>
</evidence>
<proteinExistence type="predicted"/>
<accession>A0A843WBC1</accession>
<organism evidence="2 3">
    <name type="scientific">Colocasia esculenta</name>
    <name type="common">Wild taro</name>
    <name type="synonym">Arum esculentum</name>
    <dbReference type="NCBI Taxonomy" id="4460"/>
    <lineage>
        <taxon>Eukaryota</taxon>
        <taxon>Viridiplantae</taxon>
        <taxon>Streptophyta</taxon>
        <taxon>Embryophyta</taxon>
        <taxon>Tracheophyta</taxon>
        <taxon>Spermatophyta</taxon>
        <taxon>Magnoliopsida</taxon>
        <taxon>Liliopsida</taxon>
        <taxon>Araceae</taxon>
        <taxon>Aroideae</taxon>
        <taxon>Colocasieae</taxon>
        <taxon>Colocasia</taxon>
    </lineage>
</organism>
<gene>
    <name evidence="2" type="ORF">Taro_040233</name>
</gene>
<keyword evidence="1" id="KW-0812">Transmembrane</keyword>
<dbReference type="EMBL" id="NMUH01003862">
    <property type="protein sequence ID" value="MQM07392.1"/>
    <property type="molecule type" value="Genomic_DNA"/>
</dbReference>
<keyword evidence="1" id="KW-1133">Transmembrane helix</keyword>
<protein>
    <submittedName>
        <fullName evidence="2">Uncharacterized protein</fullName>
    </submittedName>
</protein>
<feature type="transmembrane region" description="Helical" evidence="1">
    <location>
        <begin position="90"/>
        <end position="112"/>
    </location>
</feature>
<evidence type="ECO:0000256" key="1">
    <source>
        <dbReference type="SAM" id="Phobius"/>
    </source>
</evidence>
<keyword evidence="1" id="KW-0472">Membrane</keyword>